<evidence type="ECO:0000313" key="2">
    <source>
        <dbReference type="EMBL" id="EOB03058.1"/>
    </source>
</evidence>
<name>R0LRK3_ANAPL</name>
<dbReference type="EMBL" id="KB742899">
    <property type="protein sequence ID" value="EOB03058.1"/>
    <property type="molecule type" value="Genomic_DNA"/>
</dbReference>
<feature type="region of interest" description="Disordered" evidence="1">
    <location>
        <begin position="1"/>
        <end position="115"/>
    </location>
</feature>
<feature type="compositionally biased region" description="Low complexity" evidence="1">
    <location>
        <begin position="46"/>
        <end position="55"/>
    </location>
</feature>
<evidence type="ECO:0000313" key="3">
    <source>
        <dbReference type="Proteomes" id="UP000296049"/>
    </source>
</evidence>
<feature type="compositionally biased region" description="Low complexity" evidence="1">
    <location>
        <begin position="80"/>
        <end position="93"/>
    </location>
</feature>
<dbReference type="AlphaFoldDB" id="R0LRK3"/>
<proteinExistence type="predicted"/>
<gene>
    <name evidence="2" type="ORF">Anapl_01755</name>
</gene>
<organism evidence="2 3">
    <name type="scientific">Anas platyrhynchos</name>
    <name type="common">Mallard</name>
    <name type="synonym">Anas boschas</name>
    <dbReference type="NCBI Taxonomy" id="8839"/>
    <lineage>
        <taxon>Eukaryota</taxon>
        <taxon>Metazoa</taxon>
        <taxon>Chordata</taxon>
        <taxon>Craniata</taxon>
        <taxon>Vertebrata</taxon>
        <taxon>Euteleostomi</taxon>
        <taxon>Archelosauria</taxon>
        <taxon>Archosauria</taxon>
        <taxon>Dinosauria</taxon>
        <taxon>Saurischia</taxon>
        <taxon>Theropoda</taxon>
        <taxon>Coelurosauria</taxon>
        <taxon>Aves</taxon>
        <taxon>Neognathae</taxon>
        <taxon>Galloanserae</taxon>
        <taxon>Anseriformes</taxon>
        <taxon>Anatidae</taxon>
        <taxon>Anatinae</taxon>
        <taxon>Anas</taxon>
    </lineage>
</organism>
<accession>R0LRK3</accession>
<evidence type="ECO:0000256" key="1">
    <source>
        <dbReference type="SAM" id="MobiDB-lite"/>
    </source>
</evidence>
<dbReference type="Proteomes" id="UP000296049">
    <property type="component" value="Unassembled WGS sequence"/>
</dbReference>
<reference evidence="3" key="1">
    <citation type="journal article" date="2013" name="Nat. Genet.">
        <title>The duck genome and transcriptome provide insight into an avian influenza virus reservoir species.</title>
        <authorList>
            <person name="Huang Y."/>
            <person name="Li Y."/>
            <person name="Burt D.W."/>
            <person name="Chen H."/>
            <person name="Zhang Y."/>
            <person name="Qian W."/>
            <person name="Kim H."/>
            <person name="Gan S."/>
            <person name="Zhao Y."/>
            <person name="Li J."/>
            <person name="Yi K."/>
            <person name="Feng H."/>
            <person name="Zhu P."/>
            <person name="Li B."/>
            <person name="Liu Q."/>
            <person name="Fairley S."/>
            <person name="Magor K.E."/>
            <person name="Du Z."/>
            <person name="Hu X."/>
            <person name="Goodman L."/>
            <person name="Tafer H."/>
            <person name="Vignal A."/>
            <person name="Lee T."/>
            <person name="Kim K.W."/>
            <person name="Sheng Z."/>
            <person name="An Y."/>
            <person name="Searle S."/>
            <person name="Herrero J."/>
            <person name="Groenen M.A."/>
            <person name="Crooijmans R.P."/>
            <person name="Faraut T."/>
            <person name="Cai Q."/>
            <person name="Webster R.G."/>
            <person name="Aldridge J.R."/>
            <person name="Warren W.C."/>
            <person name="Bartschat S."/>
            <person name="Kehr S."/>
            <person name="Marz M."/>
            <person name="Stadler P.F."/>
            <person name="Smith J."/>
            <person name="Kraus R.H."/>
            <person name="Zhao Y."/>
            <person name="Ren L."/>
            <person name="Fei J."/>
            <person name="Morisson M."/>
            <person name="Kaiser P."/>
            <person name="Griffin D.K."/>
            <person name="Rao M."/>
            <person name="Pitel F."/>
            <person name="Wang J."/>
            <person name="Li N."/>
        </authorList>
    </citation>
    <scope>NUCLEOTIDE SEQUENCE [LARGE SCALE GENOMIC DNA]</scope>
</reference>
<protein>
    <submittedName>
        <fullName evidence="2">Uncharacterized protein</fullName>
    </submittedName>
</protein>
<sequence length="115" mass="11798">MHGKPGPVTNTRGPLQGPSSSPCFPSSSQRGRGQQAASPARLLVLGPPAIIPAGKPAHRNHRRRELDEGSSCCDPPIAPSVPSSLIQSPSSAPQRSALQTGQLWVHPASSPACAG</sequence>
<feature type="compositionally biased region" description="Low complexity" evidence="1">
    <location>
        <begin position="18"/>
        <end position="28"/>
    </location>
</feature>
<keyword evidence="3" id="KW-1185">Reference proteome</keyword>